<reference evidence="7 8" key="1">
    <citation type="submission" date="2019-03" db="EMBL/GenBank/DDBJ databases">
        <title>Sequencing 23 genomes of Wallemia ichthyophaga.</title>
        <authorList>
            <person name="Gostincar C."/>
        </authorList>
    </citation>
    <scope>NUCLEOTIDE SEQUENCE [LARGE SCALE GENOMIC DNA]</scope>
    <source>
        <strain evidence="7 8">EXF-5753</strain>
    </source>
</reference>
<evidence type="ECO:0000256" key="2">
    <source>
        <dbReference type="ARBA" id="ARBA00009678"/>
    </source>
</evidence>
<dbReference type="PANTHER" id="PTHR11200">
    <property type="entry name" value="INOSITOL 5-PHOSPHATASE"/>
    <property type="match status" value="1"/>
</dbReference>
<dbReference type="InterPro" id="IPR046985">
    <property type="entry name" value="IP5"/>
</dbReference>
<dbReference type="InterPro" id="IPR036691">
    <property type="entry name" value="Endo/exonu/phosph_ase_sf"/>
</dbReference>
<dbReference type="EC" id="3.1.3.36" evidence="3"/>
<evidence type="ECO:0000313" key="8">
    <source>
        <dbReference type="Proteomes" id="UP000310189"/>
    </source>
</evidence>
<organism evidence="7 8">
    <name type="scientific">Wallemia hederae</name>
    <dbReference type="NCBI Taxonomy" id="1540922"/>
    <lineage>
        <taxon>Eukaryota</taxon>
        <taxon>Fungi</taxon>
        <taxon>Dikarya</taxon>
        <taxon>Basidiomycota</taxon>
        <taxon>Wallemiomycotina</taxon>
        <taxon>Wallemiomycetes</taxon>
        <taxon>Wallemiales</taxon>
        <taxon>Wallemiaceae</taxon>
        <taxon>Wallemia</taxon>
    </lineage>
</organism>
<dbReference type="GO" id="GO:0005737">
    <property type="term" value="C:cytoplasm"/>
    <property type="evidence" value="ECO:0007669"/>
    <property type="project" value="TreeGrafter"/>
</dbReference>
<gene>
    <name evidence="7" type="ORF">E3P99_02323</name>
</gene>
<dbReference type="InterPro" id="IPR000300">
    <property type="entry name" value="IPPc"/>
</dbReference>
<dbReference type="SMART" id="SM00128">
    <property type="entry name" value="IPPc"/>
    <property type="match status" value="1"/>
</dbReference>
<sequence>MSVGEIQDISGKRCLVVESGEASILFKLGRDSNLIVDVVDSHLYSLTPLQSIHGVLGLIELQGNTYLVVITQRIQINSDFFKISRVHFYALNSNANDLIDTPELDFDYHYCLDLKKLIEFGNFYYSDNRDITNNTLNAGNLPNEQFIWNSFLIDPLLRWKRTLQQPQQSLIDANNPFTIVIQGAISIYNLPDSPGSSLQLISRLSSKRAGTRFYSRGVDDDGQVANFVETETIFIHNNMTFTYTQIRGSIPLFWEQQGLQAFGQRIQITRPFHASKPAFEKHFYNLLQSYDAIHVLNLLGQKDHEVTLSDAYNTHLESLQSDNLPITYSNLDFHTILRMAGHQAVVHKLDHHLSTGQGHGPTWTLIDNASQQTIIKQHVVFRVNCLDCLDRTNFVQDIFSKSRLKGFLASTESPFTNDEMFWQAHRHLWAENGDALSKLYAGTGALNSSFTRTGKRTLAGLFSDATKSVTRAYVSNVTDKAKQTSIDMFLGNLPSQRAVTIYDPVSEVVQAALNERLEEYSTAHPITIHTGTYNVAGQIPTEDILPWILPDETGDESPELIVLAFQELVQLTPQQIMSTDTFPLQIWERFIVETLRSREGVTDEYIILRSEQIVGLALIVLIKAPLSSRVRNVEGVLKKTGLKGMSGNKGAAAIRLQYESTTLCFIASHMAAGHGAYEERNNDYRTIATGLQFARGRATAPQDHDHVVWMGDFNYRVDLPYESACALAYEGQYEELLRNDQLKRAMRSGIFKGYSEANVTFQPTYRFDFGSSNYDTSEKRRIPAYTDRILFRSAATLQAALTPIAYDSVDLRGSDHRPVYATFTGVVRSVDAQKRDSIALQVQDHAVKSVFKGEEAVEEKLARLGLRGLKTSSSQEDASELPSPSTDKSNWWTDEHGNDLDFVSDVYPEPAKTEASADTEKNSSTQPSVVGLATSTPSGTPKSAPNTPSKAAKARRPPPPPPTRNEGENTKDVEAEVKAVAGNDVDLINLAHSDNEEEEEEEKQDKDKVDVKGGMLEEQGGEDEDEKEGDHSSTERKASVSEMISKIERGGGSDKKEKERVERDLNSTTLEGKEKEKEDAPSTAKKPRPPVPKATKPRVVSHDEDASAAAAAATKDTQTSKDTKDTDNRDDII</sequence>
<protein>
    <recommendedName>
        <fullName evidence="3">phosphoinositide 5-phosphatase</fullName>
        <ecNumber evidence="3">3.1.3.36</ecNumber>
    </recommendedName>
</protein>
<accession>A0A4T0FMC2</accession>
<dbReference type="Pfam" id="PF22669">
    <property type="entry name" value="Exo_endo_phos2"/>
    <property type="match status" value="1"/>
</dbReference>
<feature type="compositionally biased region" description="Basic and acidic residues" evidence="5">
    <location>
        <begin position="1028"/>
        <end position="1080"/>
    </location>
</feature>
<comment type="similarity">
    <text evidence="2">In the central section; belongs to the inositol 1,4,5-trisphosphate 5-phosphatase family.</text>
</comment>
<keyword evidence="4" id="KW-0378">Hydrolase</keyword>
<feature type="compositionally biased region" description="Low complexity" evidence="5">
    <location>
        <begin position="1107"/>
        <end position="1117"/>
    </location>
</feature>
<evidence type="ECO:0000256" key="3">
    <source>
        <dbReference type="ARBA" id="ARBA00013044"/>
    </source>
</evidence>
<feature type="compositionally biased region" description="Basic and acidic residues" evidence="5">
    <location>
        <begin position="965"/>
        <end position="977"/>
    </location>
</feature>
<feature type="domain" description="SAC" evidence="6">
    <location>
        <begin position="114"/>
        <end position="442"/>
    </location>
</feature>
<dbReference type="GO" id="GO:0043813">
    <property type="term" value="F:phosphatidylinositol-3,5-bisphosphate 5-phosphatase activity"/>
    <property type="evidence" value="ECO:0007669"/>
    <property type="project" value="TreeGrafter"/>
</dbReference>
<keyword evidence="8" id="KW-1185">Reference proteome</keyword>
<dbReference type="GO" id="GO:0016020">
    <property type="term" value="C:membrane"/>
    <property type="evidence" value="ECO:0007669"/>
    <property type="project" value="TreeGrafter"/>
</dbReference>
<dbReference type="GO" id="GO:0046856">
    <property type="term" value="P:phosphatidylinositol dephosphorylation"/>
    <property type="evidence" value="ECO:0007669"/>
    <property type="project" value="InterPro"/>
</dbReference>
<dbReference type="PANTHER" id="PTHR11200:SF257">
    <property type="entry name" value="PHOSPHOINOSITIDE 5-PHOSPHATASE"/>
    <property type="match status" value="1"/>
</dbReference>
<dbReference type="OrthoDB" id="405996at2759"/>
<evidence type="ECO:0000256" key="1">
    <source>
        <dbReference type="ARBA" id="ARBA00008943"/>
    </source>
</evidence>
<name>A0A4T0FMC2_9BASI</name>
<dbReference type="InterPro" id="IPR002013">
    <property type="entry name" value="SAC_dom"/>
</dbReference>
<evidence type="ECO:0000313" key="7">
    <source>
        <dbReference type="EMBL" id="TIA88905.1"/>
    </source>
</evidence>
<feature type="compositionally biased region" description="Polar residues" evidence="5">
    <location>
        <begin position="870"/>
        <end position="892"/>
    </location>
</feature>
<dbReference type="SUPFAM" id="SSF56219">
    <property type="entry name" value="DNase I-like"/>
    <property type="match status" value="1"/>
</dbReference>
<feature type="compositionally biased region" description="Basic and acidic residues" evidence="5">
    <location>
        <begin position="1118"/>
        <end position="1133"/>
    </location>
</feature>
<comment type="similarity">
    <text evidence="1">Belongs to the synaptojanin family.</text>
</comment>
<evidence type="ECO:0000256" key="4">
    <source>
        <dbReference type="ARBA" id="ARBA00022801"/>
    </source>
</evidence>
<dbReference type="Pfam" id="PF02383">
    <property type="entry name" value="Syja_N"/>
    <property type="match status" value="1"/>
</dbReference>
<dbReference type="AlphaFoldDB" id="A0A4T0FMC2"/>
<dbReference type="Proteomes" id="UP000310189">
    <property type="component" value="Unassembled WGS sequence"/>
</dbReference>
<proteinExistence type="inferred from homology"/>
<dbReference type="GO" id="GO:0004439">
    <property type="term" value="F:phosphatidylinositol-4,5-bisphosphate 5-phosphatase activity"/>
    <property type="evidence" value="ECO:0007669"/>
    <property type="project" value="UniProtKB-EC"/>
</dbReference>
<dbReference type="PROSITE" id="PS50275">
    <property type="entry name" value="SAC"/>
    <property type="match status" value="1"/>
</dbReference>
<feature type="region of interest" description="Disordered" evidence="5">
    <location>
        <begin position="868"/>
        <end position="1133"/>
    </location>
</feature>
<dbReference type="EMBL" id="SPNW01000032">
    <property type="protein sequence ID" value="TIA88905.1"/>
    <property type="molecule type" value="Genomic_DNA"/>
</dbReference>
<evidence type="ECO:0000256" key="5">
    <source>
        <dbReference type="SAM" id="MobiDB-lite"/>
    </source>
</evidence>
<dbReference type="Gene3D" id="3.60.10.10">
    <property type="entry name" value="Endonuclease/exonuclease/phosphatase"/>
    <property type="match status" value="1"/>
</dbReference>
<comment type="caution">
    <text evidence="7">The sequence shown here is derived from an EMBL/GenBank/DDBJ whole genome shotgun (WGS) entry which is preliminary data.</text>
</comment>
<evidence type="ECO:0000259" key="6">
    <source>
        <dbReference type="PROSITE" id="PS50275"/>
    </source>
</evidence>
<feature type="compositionally biased region" description="Polar residues" evidence="5">
    <location>
        <begin position="922"/>
        <end position="946"/>
    </location>
</feature>